<gene>
    <name evidence="2" type="ORF">ER308_04685</name>
</gene>
<keyword evidence="3" id="KW-1185">Reference proteome</keyword>
<feature type="transmembrane region" description="Helical" evidence="1">
    <location>
        <begin position="27"/>
        <end position="46"/>
    </location>
</feature>
<evidence type="ECO:0000313" key="3">
    <source>
        <dbReference type="Proteomes" id="UP000291469"/>
    </source>
</evidence>
<keyword evidence="1" id="KW-0812">Transmembrane</keyword>
<name>A0A411YL16_9ACTN</name>
<evidence type="ECO:0000256" key="1">
    <source>
        <dbReference type="SAM" id="Phobius"/>
    </source>
</evidence>
<dbReference type="EMBL" id="CP036402">
    <property type="protein sequence ID" value="QBI21909.1"/>
    <property type="molecule type" value="Genomic_DNA"/>
</dbReference>
<accession>A0A411YL16</accession>
<feature type="transmembrane region" description="Helical" evidence="1">
    <location>
        <begin position="53"/>
        <end position="74"/>
    </location>
</feature>
<dbReference type="KEGG" id="erz:ER308_04685"/>
<dbReference type="Proteomes" id="UP000291469">
    <property type="component" value="Chromosome"/>
</dbReference>
<keyword evidence="1" id="KW-0472">Membrane</keyword>
<reference evidence="2 3" key="1">
    <citation type="submission" date="2019-01" db="EMBL/GenBank/DDBJ databases">
        <title>Egibacter rhizosphaerae EGI 80759T.</title>
        <authorList>
            <person name="Chen D.-D."/>
            <person name="Tian Y."/>
            <person name="Jiao J.-Y."/>
            <person name="Zhang X.-T."/>
            <person name="Zhang Y.-G."/>
            <person name="Zhang Y."/>
            <person name="Xiao M."/>
            <person name="Shu W.-S."/>
            <person name="Li W.-J."/>
        </authorList>
    </citation>
    <scope>NUCLEOTIDE SEQUENCE [LARGE SCALE GENOMIC DNA]</scope>
    <source>
        <strain evidence="2 3">EGI 80759</strain>
    </source>
</reference>
<dbReference type="AlphaFoldDB" id="A0A411YL16"/>
<proteinExistence type="predicted"/>
<evidence type="ECO:0000313" key="2">
    <source>
        <dbReference type="EMBL" id="QBI21909.1"/>
    </source>
</evidence>
<organism evidence="2 3">
    <name type="scientific">Egibacter rhizosphaerae</name>
    <dbReference type="NCBI Taxonomy" id="1670831"/>
    <lineage>
        <taxon>Bacteria</taxon>
        <taxon>Bacillati</taxon>
        <taxon>Actinomycetota</taxon>
        <taxon>Nitriliruptoria</taxon>
        <taxon>Egibacterales</taxon>
        <taxon>Egibacteraceae</taxon>
        <taxon>Egibacter</taxon>
    </lineage>
</organism>
<protein>
    <submittedName>
        <fullName evidence="2">GlsB/YeaQ/YmgE family stress response membrane protein</fullName>
    </submittedName>
</protein>
<sequence length="79" mass="7669">MLFGGLIVGAVARLALPGPQPIGCIGTIAIGVAGGALGGLLGRGILGGPEGPLVDFAFSVLGAVLLLLGLRALAGRRRL</sequence>
<keyword evidence="1" id="KW-1133">Transmembrane helix</keyword>